<evidence type="ECO:0000256" key="1">
    <source>
        <dbReference type="SAM" id="MobiDB-lite"/>
    </source>
</evidence>
<dbReference type="InterPro" id="IPR036397">
    <property type="entry name" value="RNaseH_sf"/>
</dbReference>
<dbReference type="Proteomes" id="UP000313359">
    <property type="component" value="Unassembled WGS sequence"/>
</dbReference>
<name>A0A5C2RUY2_9APHY</name>
<dbReference type="GO" id="GO:0004523">
    <property type="term" value="F:RNA-DNA hybrid ribonuclease activity"/>
    <property type="evidence" value="ECO:0007669"/>
    <property type="project" value="InterPro"/>
</dbReference>
<dbReference type="PROSITE" id="PS50879">
    <property type="entry name" value="RNASE_H_1"/>
    <property type="match status" value="1"/>
</dbReference>
<feature type="domain" description="RNase H type-1" evidence="2">
    <location>
        <begin position="1"/>
        <end position="98"/>
    </location>
</feature>
<dbReference type="AlphaFoldDB" id="A0A5C2RUY2"/>
<accession>A0A5C2RUY2</accession>
<dbReference type="SUPFAM" id="SSF53098">
    <property type="entry name" value="Ribonuclease H-like"/>
    <property type="match status" value="1"/>
</dbReference>
<keyword evidence="4" id="KW-1185">Reference proteome</keyword>
<evidence type="ECO:0000259" key="2">
    <source>
        <dbReference type="PROSITE" id="PS50879"/>
    </source>
</evidence>
<feature type="non-terminal residue" evidence="3">
    <location>
        <position position="1"/>
    </location>
</feature>
<feature type="non-terminal residue" evidence="3">
    <location>
        <position position="119"/>
    </location>
</feature>
<gene>
    <name evidence="3" type="ORF">L227DRAFT_467165</name>
</gene>
<protein>
    <recommendedName>
        <fullName evidence="2">RNase H type-1 domain-containing protein</fullName>
    </recommendedName>
</protein>
<evidence type="ECO:0000313" key="3">
    <source>
        <dbReference type="EMBL" id="RPD54480.1"/>
    </source>
</evidence>
<dbReference type="Gene3D" id="3.30.420.10">
    <property type="entry name" value="Ribonuclease H-like superfamily/Ribonuclease H"/>
    <property type="match status" value="1"/>
</dbReference>
<dbReference type="STRING" id="1328759.A0A5C2RUY2"/>
<reference evidence="3" key="1">
    <citation type="journal article" date="2018" name="Genome Biol. Evol.">
        <title>Genomics and development of Lentinus tigrinus, a white-rot wood-decaying mushroom with dimorphic fruiting bodies.</title>
        <authorList>
            <person name="Wu B."/>
            <person name="Xu Z."/>
            <person name="Knudson A."/>
            <person name="Carlson A."/>
            <person name="Chen N."/>
            <person name="Kovaka S."/>
            <person name="LaButti K."/>
            <person name="Lipzen A."/>
            <person name="Pennachio C."/>
            <person name="Riley R."/>
            <person name="Schakwitz W."/>
            <person name="Umezawa K."/>
            <person name="Ohm R.A."/>
            <person name="Grigoriev I.V."/>
            <person name="Nagy L.G."/>
            <person name="Gibbons J."/>
            <person name="Hibbett D."/>
        </authorList>
    </citation>
    <scope>NUCLEOTIDE SEQUENCE [LARGE SCALE GENOMIC DNA]</scope>
    <source>
        <strain evidence="3">ALCF2SS1-6</strain>
    </source>
</reference>
<dbReference type="InterPro" id="IPR002156">
    <property type="entry name" value="RNaseH_domain"/>
</dbReference>
<evidence type="ECO:0000313" key="4">
    <source>
        <dbReference type="Proteomes" id="UP000313359"/>
    </source>
</evidence>
<feature type="region of interest" description="Disordered" evidence="1">
    <location>
        <begin position="85"/>
        <end position="119"/>
    </location>
</feature>
<organism evidence="3 4">
    <name type="scientific">Lentinus tigrinus ALCF2SS1-6</name>
    <dbReference type="NCBI Taxonomy" id="1328759"/>
    <lineage>
        <taxon>Eukaryota</taxon>
        <taxon>Fungi</taxon>
        <taxon>Dikarya</taxon>
        <taxon>Basidiomycota</taxon>
        <taxon>Agaricomycotina</taxon>
        <taxon>Agaricomycetes</taxon>
        <taxon>Polyporales</taxon>
        <taxon>Polyporaceae</taxon>
        <taxon>Lentinus</taxon>
    </lineage>
</organism>
<sequence length="119" mass="12830">HTVYEAEIVATILGVELLRRAITNTRRASIALDNMAAIQAASLRTSGAGRYLTDLFHAAVRTLKEQHPGLKLTLRWVPGHSNIPGNEAADAAAKEAARGRSSPSRQLPKVLRKTLPQSA</sequence>
<dbReference type="InterPro" id="IPR012337">
    <property type="entry name" value="RNaseH-like_sf"/>
</dbReference>
<dbReference type="OrthoDB" id="2747626at2759"/>
<dbReference type="Pfam" id="PF00075">
    <property type="entry name" value="RNase_H"/>
    <property type="match status" value="1"/>
</dbReference>
<dbReference type="GO" id="GO:0003676">
    <property type="term" value="F:nucleic acid binding"/>
    <property type="evidence" value="ECO:0007669"/>
    <property type="project" value="InterPro"/>
</dbReference>
<proteinExistence type="predicted"/>
<dbReference type="EMBL" id="ML122305">
    <property type="protein sequence ID" value="RPD54480.1"/>
    <property type="molecule type" value="Genomic_DNA"/>
</dbReference>